<keyword evidence="1 2" id="KW-0807">Transducer</keyword>
<sequence length="287" mass="31464">MELSIDKVVLTPMTLRHPNVQRLIDVAPLFQQAFPTDLSIAIADTKEILAYFKGRKIDLKIKIGTPLTPGTPAYEVLQSEQPTMTQVPATLFGIEFTASLIPIRGDRGEVVGVMSMGILRQNEDRLREMADEMVQSLEEVSQSVSNIQKSASALETLTKLMSTQSEIAATEVGKTSDVLRMIHKVANQTNLLGLNAAIEAARAAEFGRGFGVVAEEIRKLSNETRNSVEAIQNILTTIKSSTSSIHNSIQQVVDNGEAQATSTKDISKFVDEIHELSIRLKQYADLI</sequence>
<accession>A0ABS1JB72</accession>
<dbReference type="Proteomes" id="UP000602284">
    <property type="component" value="Unassembled WGS sequence"/>
</dbReference>
<dbReference type="InterPro" id="IPR004089">
    <property type="entry name" value="MCPsignal_dom"/>
</dbReference>
<proteinExistence type="predicted"/>
<dbReference type="SUPFAM" id="SSF103190">
    <property type="entry name" value="Sensory domain-like"/>
    <property type="match status" value="1"/>
</dbReference>
<dbReference type="PANTHER" id="PTHR32089">
    <property type="entry name" value="METHYL-ACCEPTING CHEMOTAXIS PROTEIN MCPB"/>
    <property type="match status" value="1"/>
</dbReference>
<evidence type="ECO:0000259" key="3">
    <source>
        <dbReference type="PROSITE" id="PS50111"/>
    </source>
</evidence>
<reference evidence="4 5" key="1">
    <citation type="submission" date="2021-01" db="EMBL/GenBank/DDBJ databases">
        <title>Tumebacillus sp. strain ITR2 16S ribosomal RNA gene Genome sequencing and assembly.</title>
        <authorList>
            <person name="Kang M."/>
        </authorList>
    </citation>
    <scope>NUCLEOTIDE SEQUENCE [LARGE SCALE GENOMIC DNA]</scope>
    <source>
        <strain evidence="4 5">ITR2</strain>
    </source>
</reference>
<dbReference type="PANTHER" id="PTHR32089:SF112">
    <property type="entry name" value="LYSOZYME-LIKE PROTEIN-RELATED"/>
    <property type="match status" value="1"/>
</dbReference>
<keyword evidence="5" id="KW-1185">Reference proteome</keyword>
<evidence type="ECO:0000313" key="5">
    <source>
        <dbReference type="Proteomes" id="UP000602284"/>
    </source>
</evidence>
<evidence type="ECO:0000313" key="4">
    <source>
        <dbReference type="EMBL" id="MBL0387440.1"/>
    </source>
</evidence>
<name>A0ABS1JB72_9BACL</name>
<comment type="caution">
    <text evidence="4">The sequence shown here is derived from an EMBL/GenBank/DDBJ whole genome shotgun (WGS) entry which is preliminary data.</text>
</comment>
<dbReference type="Gene3D" id="1.10.287.950">
    <property type="entry name" value="Methyl-accepting chemotaxis protein"/>
    <property type="match status" value="1"/>
</dbReference>
<dbReference type="SUPFAM" id="SSF58104">
    <property type="entry name" value="Methyl-accepting chemotaxis protein (MCP) signaling domain"/>
    <property type="match status" value="1"/>
</dbReference>
<evidence type="ECO:0000256" key="1">
    <source>
        <dbReference type="ARBA" id="ARBA00023224"/>
    </source>
</evidence>
<gene>
    <name evidence="4" type="ORF">JJB07_12325</name>
</gene>
<dbReference type="InterPro" id="IPR029151">
    <property type="entry name" value="Sensor-like_sf"/>
</dbReference>
<organism evidence="4 5">
    <name type="scientific">Tumebacillus amylolyticus</name>
    <dbReference type="NCBI Taxonomy" id="2801339"/>
    <lineage>
        <taxon>Bacteria</taxon>
        <taxon>Bacillati</taxon>
        <taxon>Bacillota</taxon>
        <taxon>Bacilli</taxon>
        <taxon>Bacillales</taxon>
        <taxon>Alicyclobacillaceae</taxon>
        <taxon>Tumebacillus</taxon>
    </lineage>
</organism>
<dbReference type="SMART" id="SM00283">
    <property type="entry name" value="MA"/>
    <property type="match status" value="1"/>
</dbReference>
<dbReference type="Pfam" id="PF00015">
    <property type="entry name" value="MCPsignal"/>
    <property type="match status" value="1"/>
</dbReference>
<dbReference type="PROSITE" id="PS50111">
    <property type="entry name" value="CHEMOTAXIS_TRANSDUC_2"/>
    <property type="match status" value="1"/>
</dbReference>
<feature type="domain" description="Methyl-accepting transducer" evidence="3">
    <location>
        <begin position="124"/>
        <end position="287"/>
    </location>
</feature>
<evidence type="ECO:0000256" key="2">
    <source>
        <dbReference type="PROSITE-ProRule" id="PRU00284"/>
    </source>
</evidence>
<protein>
    <submittedName>
        <fullName evidence="4">Methyl-accepting chemotaxis protein</fullName>
    </submittedName>
</protein>
<dbReference type="EMBL" id="JAEQNB010000003">
    <property type="protein sequence ID" value="MBL0387440.1"/>
    <property type="molecule type" value="Genomic_DNA"/>
</dbReference>